<dbReference type="InterPro" id="IPR008979">
    <property type="entry name" value="Galactose-bd-like_sf"/>
</dbReference>
<evidence type="ECO:0000313" key="1">
    <source>
        <dbReference type="EMBL" id="QSG03496.1"/>
    </source>
</evidence>
<dbReference type="KEGG" id="hara:AArcS_2299"/>
<keyword evidence="2" id="KW-1185">Reference proteome</keyword>
<proteinExistence type="predicted"/>
<dbReference type="AlphaFoldDB" id="A0A897MZF6"/>
<accession>A0A897MZF6</accession>
<dbReference type="Gene3D" id="2.60.120.260">
    <property type="entry name" value="Galactose-binding domain-like"/>
    <property type="match status" value="1"/>
</dbReference>
<reference evidence="1" key="1">
    <citation type="submission" date="2020-11" db="EMBL/GenBank/DDBJ databases">
        <title>Carbohydrate-dependent, anaerobic sulfur respiration: A novel catabolism in halophilic archaea.</title>
        <authorList>
            <person name="Sorokin D.Y."/>
            <person name="Messina E."/>
            <person name="Smedile F."/>
            <person name="La Cono V."/>
            <person name="Hallsworth J.E."/>
            <person name="Yakimov M.M."/>
        </authorList>
    </citation>
    <scope>NUCLEOTIDE SEQUENCE</scope>
    <source>
        <strain evidence="1">AArc-S</strain>
    </source>
</reference>
<dbReference type="GeneID" id="70685675"/>
<organism evidence="1 2">
    <name type="scientific">Natranaeroarchaeum sulfidigenes</name>
    <dbReference type="NCBI Taxonomy" id="2784880"/>
    <lineage>
        <taxon>Archaea</taxon>
        <taxon>Methanobacteriati</taxon>
        <taxon>Methanobacteriota</taxon>
        <taxon>Stenosarchaea group</taxon>
        <taxon>Halobacteria</taxon>
        <taxon>Halobacteriales</taxon>
        <taxon>Natronoarchaeaceae</taxon>
        <taxon>Natranaeroarchaeum</taxon>
    </lineage>
</organism>
<dbReference type="Proteomes" id="UP000663586">
    <property type="component" value="Chromosome"/>
</dbReference>
<dbReference type="RefSeq" id="WP_238477545.1">
    <property type="nucleotide sequence ID" value="NZ_CP064786.1"/>
</dbReference>
<protein>
    <recommendedName>
        <fullName evidence="3">CBM6 domain-containing protein</fullName>
    </recommendedName>
</protein>
<dbReference type="SUPFAM" id="SSF49785">
    <property type="entry name" value="Galactose-binding domain-like"/>
    <property type="match status" value="1"/>
</dbReference>
<dbReference type="InterPro" id="IPR055807">
    <property type="entry name" value="DUF7383"/>
</dbReference>
<dbReference type="Pfam" id="PF24108">
    <property type="entry name" value="DUF7383"/>
    <property type="match status" value="1"/>
</dbReference>
<sequence length="132" mass="14739">MTDYRANYALCSINEYLGPDEGSLDLSWATFGGNRTSEYEFSVPVEDVTDVYVELQAYDVGAFGHEIVLNGEALGGFDIPPGSGWQYWMDSPAEMPLQAGENTLRIRRDEDSRDAFAIGTVVVNWKEVRESE</sequence>
<evidence type="ECO:0000313" key="2">
    <source>
        <dbReference type="Proteomes" id="UP000663586"/>
    </source>
</evidence>
<gene>
    <name evidence="1" type="ORF">AArcS_2299</name>
</gene>
<evidence type="ECO:0008006" key="3">
    <source>
        <dbReference type="Google" id="ProtNLM"/>
    </source>
</evidence>
<name>A0A897MZF6_9EURY</name>
<dbReference type="EMBL" id="CP064786">
    <property type="protein sequence ID" value="QSG03496.1"/>
    <property type="molecule type" value="Genomic_DNA"/>
</dbReference>